<evidence type="ECO:0000259" key="7">
    <source>
        <dbReference type="Pfam" id="PF13482"/>
    </source>
</evidence>
<dbReference type="InterPro" id="IPR027417">
    <property type="entry name" value="P-loop_NTPase"/>
</dbReference>
<dbReference type="Gene3D" id="3.40.50.300">
    <property type="entry name" value="P-loop containing nucleotide triphosphate hydrolases"/>
    <property type="match status" value="2"/>
</dbReference>
<dbReference type="RefSeq" id="WP_157422874.1">
    <property type="nucleotide sequence ID" value="NZ_BAAANI010000006.1"/>
</dbReference>
<dbReference type="Proteomes" id="UP001589667">
    <property type="component" value="Unassembled WGS sequence"/>
</dbReference>
<dbReference type="InterPro" id="IPR047187">
    <property type="entry name" value="SF1_C_Upf1"/>
</dbReference>
<comment type="caution">
    <text evidence="8">The sequence shown here is derived from an EMBL/GenBank/DDBJ whole genome shotgun (WGS) entry which is preliminary data.</text>
</comment>
<evidence type="ECO:0000256" key="3">
    <source>
        <dbReference type="ARBA" id="ARBA00022806"/>
    </source>
</evidence>
<dbReference type="Pfam" id="PF13482">
    <property type="entry name" value="RNase_H_2"/>
    <property type="match status" value="1"/>
</dbReference>
<evidence type="ECO:0000256" key="4">
    <source>
        <dbReference type="ARBA" id="ARBA00022840"/>
    </source>
</evidence>
<keyword evidence="9" id="KW-1185">Reference proteome</keyword>
<accession>A0ABV5SQA6</accession>
<evidence type="ECO:0000259" key="6">
    <source>
        <dbReference type="Pfam" id="PF13087"/>
    </source>
</evidence>
<gene>
    <name evidence="8" type="ORF">ACFFQV_03045</name>
</gene>
<feature type="region of interest" description="Disordered" evidence="5">
    <location>
        <begin position="1198"/>
        <end position="1223"/>
    </location>
</feature>
<dbReference type="Pfam" id="PF13087">
    <property type="entry name" value="AAA_12"/>
    <property type="match status" value="1"/>
</dbReference>
<dbReference type="EMBL" id="JBHMBL010000001">
    <property type="protein sequence ID" value="MFB9641259.1"/>
    <property type="molecule type" value="Genomic_DNA"/>
</dbReference>
<feature type="domain" description="YprB ribonuclease H-like" evidence="7">
    <location>
        <begin position="336"/>
        <end position="531"/>
    </location>
</feature>
<dbReference type="SUPFAM" id="SSF52540">
    <property type="entry name" value="P-loop containing nucleoside triphosphate hydrolases"/>
    <property type="match status" value="1"/>
</dbReference>
<proteinExistence type="predicted"/>
<dbReference type="PANTHER" id="PTHR43788:SF8">
    <property type="entry name" value="DNA-BINDING PROTEIN SMUBP-2"/>
    <property type="match status" value="1"/>
</dbReference>
<dbReference type="PANTHER" id="PTHR43788">
    <property type="entry name" value="DNA2/NAM7 HELICASE FAMILY MEMBER"/>
    <property type="match status" value="1"/>
</dbReference>
<dbReference type="Pfam" id="PF13604">
    <property type="entry name" value="AAA_30"/>
    <property type="match status" value="1"/>
</dbReference>
<dbReference type="InterPro" id="IPR038720">
    <property type="entry name" value="YprB_RNase_H-like_dom"/>
</dbReference>
<evidence type="ECO:0000256" key="5">
    <source>
        <dbReference type="SAM" id="MobiDB-lite"/>
    </source>
</evidence>
<dbReference type="CDD" id="cd18808">
    <property type="entry name" value="SF1_C_Upf1"/>
    <property type="match status" value="1"/>
</dbReference>
<keyword evidence="4" id="KW-0067">ATP-binding</keyword>
<dbReference type="SUPFAM" id="SSF53098">
    <property type="entry name" value="Ribonuclease H-like"/>
    <property type="match status" value="1"/>
</dbReference>
<keyword evidence="3" id="KW-0347">Helicase</keyword>
<organism evidence="8 9">
    <name type="scientific">Agromyces lapidis</name>
    <dbReference type="NCBI Taxonomy" id="279574"/>
    <lineage>
        <taxon>Bacteria</taxon>
        <taxon>Bacillati</taxon>
        <taxon>Actinomycetota</taxon>
        <taxon>Actinomycetes</taxon>
        <taxon>Micrococcales</taxon>
        <taxon>Microbacteriaceae</taxon>
        <taxon>Agromyces</taxon>
    </lineage>
</organism>
<dbReference type="NCBIfam" id="TIGR03491">
    <property type="entry name" value="TM0106 family RecB-like putative nuclease"/>
    <property type="match status" value="1"/>
</dbReference>
<protein>
    <submittedName>
        <fullName evidence="8">TM0106 family RecB-like putative nuclease</fullName>
    </submittedName>
</protein>
<name>A0ABV5SQA6_9MICO</name>
<dbReference type="InterPro" id="IPR012337">
    <property type="entry name" value="RNaseH-like_sf"/>
</dbReference>
<reference evidence="8 9" key="1">
    <citation type="submission" date="2024-09" db="EMBL/GenBank/DDBJ databases">
        <authorList>
            <person name="Sun Q."/>
            <person name="Mori K."/>
        </authorList>
    </citation>
    <scope>NUCLEOTIDE SEQUENCE [LARGE SCALE GENOMIC DNA]</scope>
    <source>
        <strain evidence="8 9">JCM 14321</strain>
    </source>
</reference>
<keyword evidence="1" id="KW-0547">Nucleotide-binding</keyword>
<dbReference type="CDD" id="cd17934">
    <property type="entry name" value="DEXXQc_Upf1-like"/>
    <property type="match status" value="1"/>
</dbReference>
<dbReference type="InterPro" id="IPR050534">
    <property type="entry name" value="Coronavir_polyprotein_1ab"/>
</dbReference>
<keyword evidence="2" id="KW-0378">Hydrolase</keyword>
<evidence type="ECO:0000256" key="1">
    <source>
        <dbReference type="ARBA" id="ARBA00022741"/>
    </source>
</evidence>
<dbReference type="InterPro" id="IPR019993">
    <property type="entry name" value="RecB_nuclease_TM0106_put"/>
</dbReference>
<evidence type="ECO:0000313" key="9">
    <source>
        <dbReference type="Proteomes" id="UP001589667"/>
    </source>
</evidence>
<dbReference type="InterPro" id="IPR041679">
    <property type="entry name" value="DNA2/NAM7-like_C"/>
</dbReference>
<evidence type="ECO:0000313" key="8">
    <source>
        <dbReference type="EMBL" id="MFB9641259.1"/>
    </source>
</evidence>
<evidence type="ECO:0000256" key="2">
    <source>
        <dbReference type="ARBA" id="ARBA00022801"/>
    </source>
</evidence>
<sequence>MYRQNGLVVTSASDLKKASDCEFAFLRELDVKLGRDTLFAPLDDPMLRRAGELGDAHEIRLLEGYRAEFGDAVVEIERPDVRDAEAVAAAVDATVAAFRAGAPVVFQATFSDEPVPGQGFIGFADFIVRQPDGRYRVQDAKLARRARVTALLQLAAYAEQLRRLEVPLDDTVELLLGDGSVSPHRLDDILPVYLERVARLQRIVADRVADTGPVAWGDPRYSHDGRCPTCELEVQANRDVLMVGGMRVTQREPLAAAGITTIDALAASQGPVPHLMEATLENLRAQASLQLRAEAAASAAAASGAWHEGDPPLAPPVGVRDARAIAAIPEPNPGDLFFDFEGDPLYTEGDGTKWNLDYLWGMVDNAETYTAFWAHSFAEEREALVRFLEFVKLRRQVHPELHIFHYASYERTHLTAIAARHGVGEAEVDQLLADGVLVDLYPIVKRAVRVGSRSYSIKKLEPLYMGTELREADVKSGADSITEYVRAIELRASAVETGDRASEDEAARILADLADYNRYDCVSTLRLRDWLLALGAREGIRPVAASMLADRAEGKVYEASPLAQQLRAIVRERDEQATAAPGQPLGASVRDADTEALALASAAIDYHAREAKSFWWSHYLRCDQPLESWEEHRDVLVVDPARSGAIGRWYEEPRWQSARRELQLDGRVAPGSRFSVGGDVFLLYDWPAPFPSQSTRPGQRAWSNATVVEVTDEGVRVEERGQPGITWPELPVAIAPGAPPRADALRDAIAEWAAPIPARVPDLPPGPAIDVLRRRPPRAAGGLVPLGADHDYVPAVVESVRRLDRSYLAVQGPPGTGKTYLAAHVIAALVRDHGWRIGVVAQSHSVVENVLDAVVNAAGLDRGLVAKHLKDAGDAGRHGFTALNSKDGIAAFTSERPGGYVVGGTAWDFCNVRRVPRGSLDLLVIDEAGQFSLASTIAVSVSTKRLLLLGDPQQLPQVSQALHPEPVDASALGWVADGHDVLPAEYGYFLAESRRMHPAVAGPVSRLSYEGELHSHPVAERRSLEGVAPGVAPIPVVHEGNSTFSPEEAESVVHLVRSLVGREWTDAADSSTGPVTALPRPLDQRDLIVVTPYNAQLGTVREALDAAGFTEVPVGTVDKFQGQEAVVAIVSLAASSASSAPRGLEFLLLKNRLNVAISRAKWAAYLVYSPGLLEGLPHRAEGVAQLSAFMRLVGAEAPRPAGPRESDIADVDASQLAAPSPAS</sequence>
<feature type="domain" description="DNA2/NAM7 helicase-like C-terminal" evidence="6">
    <location>
        <begin position="988"/>
        <end position="1167"/>
    </location>
</feature>